<organism evidence="1 2">
    <name type="scientific">Araneus ventricosus</name>
    <name type="common">Orbweaver spider</name>
    <name type="synonym">Epeira ventricosa</name>
    <dbReference type="NCBI Taxonomy" id="182803"/>
    <lineage>
        <taxon>Eukaryota</taxon>
        <taxon>Metazoa</taxon>
        <taxon>Ecdysozoa</taxon>
        <taxon>Arthropoda</taxon>
        <taxon>Chelicerata</taxon>
        <taxon>Arachnida</taxon>
        <taxon>Araneae</taxon>
        <taxon>Araneomorphae</taxon>
        <taxon>Entelegynae</taxon>
        <taxon>Araneoidea</taxon>
        <taxon>Araneidae</taxon>
        <taxon>Araneus</taxon>
    </lineage>
</organism>
<accession>A0A4Y2EZI6</accession>
<sequence length="199" mass="22473">MGRKKSEISIDIRKLTICHWKCGSSERKIGEIGNVSLVPTACGLAIPRVARGSYSWTVEFEKSRRSYGGDAWLCKYLGSARVRGCIGAVWPLPFLLTCELFTAIMRETTDALTSPRTTSILPVPTTGNNANRGRNSWKDRPLERSLKLGIDGYTFLLHLYQQLVWIPLIPVDKFRQVIHGCSKTHYHRYDTPLLLLPPD</sequence>
<proteinExistence type="predicted"/>
<gene>
    <name evidence="1" type="ORF">AVEN_101621_1</name>
</gene>
<comment type="caution">
    <text evidence="1">The sequence shown here is derived from an EMBL/GenBank/DDBJ whole genome shotgun (WGS) entry which is preliminary data.</text>
</comment>
<name>A0A4Y2EZI6_ARAVE</name>
<dbReference type="Proteomes" id="UP000499080">
    <property type="component" value="Unassembled WGS sequence"/>
</dbReference>
<dbReference type="EMBL" id="BGPR01000730">
    <property type="protein sequence ID" value="GBM33285.1"/>
    <property type="molecule type" value="Genomic_DNA"/>
</dbReference>
<protein>
    <submittedName>
        <fullName evidence="1">Uncharacterized protein</fullName>
    </submittedName>
</protein>
<reference evidence="1 2" key="1">
    <citation type="journal article" date="2019" name="Sci. Rep.">
        <title>Orb-weaving spider Araneus ventricosus genome elucidates the spidroin gene catalogue.</title>
        <authorList>
            <person name="Kono N."/>
            <person name="Nakamura H."/>
            <person name="Ohtoshi R."/>
            <person name="Moran D.A.P."/>
            <person name="Shinohara A."/>
            <person name="Yoshida Y."/>
            <person name="Fujiwara M."/>
            <person name="Mori M."/>
            <person name="Tomita M."/>
            <person name="Arakawa K."/>
        </authorList>
    </citation>
    <scope>NUCLEOTIDE SEQUENCE [LARGE SCALE GENOMIC DNA]</scope>
</reference>
<dbReference type="AlphaFoldDB" id="A0A4Y2EZI6"/>
<evidence type="ECO:0000313" key="2">
    <source>
        <dbReference type="Proteomes" id="UP000499080"/>
    </source>
</evidence>
<keyword evidence="2" id="KW-1185">Reference proteome</keyword>
<evidence type="ECO:0000313" key="1">
    <source>
        <dbReference type="EMBL" id="GBM33285.1"/>
    </source>
</evidence>